<sequence>MSMARESYPARVCPSLGTLSVGRCSNPPHWPCFTLLIYFGCLVSMRLPIHICGFPSQRSGAPPTRMHACYQPCGPISYRISPHLASLPLPLGRGEEGDGISGFS</sequence>
<dbReference type="VEuPathDB" id="FungiDB:MAPG_07453"/>
<gene>
    <name evidence="1" type="ORF">MAPG_07453</name>
</gene>
<reference evidence="2" key="5">
    <citation type="submission" date="2015-06" db="UniProtKB">
        <authorList>
            <consortium name="EnsemblFungi"/>
        </authorList>
    </citation>
    <scope>IDENTIFICATION</scope>
    <source>
        <strain evidence="2">ATCC 64411</strain>
    </source>
</reference>
<dbReference type="EMBL" id="GL876971">
    <property type="protein sequence ID" value="KLU88467.1"/>
    <property type="molecule type" value="Genomic_DNA"/>
</dbReference>
<reference evidence="2" key="4">
    <citation type="journal article" date="2015" name="G3 (Bethesda)">
        <title>Genome sequences of three phytopathogenic species of the Magnaporthaceae family of fungi.</title>
        <authorList>
            <person name="Okagaki L.H."/>
            <person name="Nunes C.C."/>
            <person name="Sailsbery J."/>
            <person name="Clay B."/>
            <person name="Brown D."/>
            <person name="John T."/>
            <person name="Oh Y."/>
            <person name="Young N."/>
            <person name="Fitzgerald M."/>
            <person name="Haas B.J."/>
            <person name="Zeng Q."/>
            <person name="Young S."/>
            <person name="Adiconis X."/>
            <person name="Fan L."/>
            <person name="Levin J.Z."/>
            <person name="Mitchell T.K."/>
            <person name="Okubara P.A."/>
            <person name="Farman M.L."/>
            <person name="Kohn L.M."/>
            <person name="Birren B."/>
            <person name="Ma L.-J."/>
            <person name="Dean R.A."/>
        </authorList>
    </citation>
    <scope>NUCLEOTIDE SEQUENCE</scope>
    <source>
        <strain evidence="2">ATCC 64411 / 73-15</strain>
    </source>
</reference>
<reference evidence="1" key="3">
    <citation type="submission" date="2011-03" db="EMBL/GenBank/DDBJ databases">
        <title>Annotation of Magnaporthe poae ATCC 64411.</title>
        <authorList>
            <person name="Ma L.-J."/>
            <person name="Dead R."/>
            <person name="Young S.K."/>
            <person name="Zeng Q."/>
            <person name="Gargeya S."/>
            <person name="Fitzgerald M."/>
            <person name="Haas B."/>
            <person name="Abouelleil A."/>
            <person name="Alvarado L."/>
            <person name="Arachchi H.M."/>
            <person name="Berlin A."/>
            <person name="Brown A."/>
            <person name="Chapman S.B."/>
            <person name="Chen Z."/>
            <person name="Dunbar C."/>
            <person name="Freedman E."/>
            <person name="Gearin G."/>
            <person name="Gellesch M."/>
            <person name="Goldberg J."/>
            <person name="Griggs A."/>
            <person name="Gujja S."/>
            <person name="Heiman D."/>
            <person name="Howarth C."/>
            <person name="Larson L."/>
            <person name="Lui A."/>
            <person name="MacDonald P.J.P."/>
            <person name="Mehta T."/>
            <person name="Montmayeur A."/>
            <person name="Murphy C."/>
            <person name="Neiman D."/>
            <person name="Pearson M."/>
            <person name="Priest M."/>
            <person name="Roberts A."/>
            <person name="Saif S."/>
            <person name="Shea T."/>
            <person name="Shenoy N."/>
            <person name="Sisk P."/>
            <person name="Stolte C."/>
            <person name="Sykes S."/>
            <person name="Yandava C."/>
            <person name="Wortman J."/>
            <person name="Nusbaum C."/>
            <person name="Birren B."/>
        </authorList>
    </citation>
    <scope>NUCLEOTIDE SEQUENCE</scope>
    <source>
        <strain evidence="1">ATCC 64411</strain>
    </source>
</reference>
<keyword evidence="3" id="KW-1185">Reference proteome</keyword>
<dbReference type="AlphaFoldDB" id="A0A0C4E4Q4"/>
<reference evidence="3" key="1">
    <citation type="submission" date="2010-05" db="EMBL/GenBank/DDBJ databases">
        <title>The genome sequence of Magnaporthe poae strain ATCC 64411.</title>
        <authorList>
            <person name="Ma L.-J."/>
            <person name="Dead R."/>
            <person name="Young S."/>
            <person name="Zeng Q."/>
            <person name="Koehrsen M."/>
            <person name="Alvarado L."/>
            <person name="Berlin A."/>
            <person name="Chapman S.B."/>
            <person name="Chen Z."/>
            <person name="Freedman E."/>
            <person name="Gellesch M."/>
            <person name="Goldberg J."/>
            <person name="Griggs A."/>
            <person name="Gujja S."/>
            <person name="Heilman E.R."/>
            <person name="Heiman D."/>
            <person name="Hepburn T."/>
            <person name="Howarth C."/>
            <person name="Jen D."/>
            <person name="Larson L."/>
            <person name="Mehta T."/>
            <person name="Neiman D."/>
            <person name="Pearson M."/>
            <person name="Roberts A."/>
            <person name="Saif S."/>
            <person name="Shea T."/>
            <person name="Shenoy N."/>
            <person name="Sisk P."/>
            <person name="Stolte C."/>
            <person name="Sykes S."/>
            <person name="Walk T."/>
            <person name="White J."/>
            <person name="Yandava C."/>
            <person name="Haas B."/>
            <person name="Nusbaum C."/>
            <person name="Birren B."/>
        </authorList>
    </citation>
    <scope>NUCLEOTIDE SEQUENCE [LARGE SCALE GENOMIC DNA]</scope>
    <source>
        <strain evidence="3">ATCC 64411 / 73-15</strain>
    </source>
</reference>
<protein>
    <submittedName>
        <fullName evidence="1 2">Uncharacterized protein</fullName>
    </submittedName>
</protein>
<dbReference type="Proteomes" id="UP000011715">
    <property type="component" value="Unassembled WGS sequence"/>
</dbReference>
<dbReference type="EMBL" id="ADBL01001799">
    <property type="status" value="NOT_ANNOTATED_CDS"/>
    <property type="molecule type" value="Genomic_DNA"/>
</dbReference>
<organism evidence="2 3">
    <name type="scientific">Magnaporthiopsis poae (strain ATCC 64411 / 73-15)</name>
    <name type="common">Kentucky bluegrass fungus</name>
    <name type="synonym">Magnaporthe poae</name>
    <dbReference type="NCBI Taxonomy" id="644358"/>
    <lineage>
        <taxon>Eukaryota</taxon>
        <taxon>Fungi</taxon>
        <taxon>Dikarya</taxon>
        <taxon>Ascomycota</taxon>
        <taxon>Pezizomycotina</taxon>
        <taxon>Sordariomycetes</taxon>
        <taxon>Sordariomycetidae</taxon>
        <taxon>Magnaporthales</taxon>
        <taxon>Magnaporthaceae</taxon>
        <taxon>Magnaporthiopsis</taxon>
    </lineage>
</organism>
<reference evidence="1" key="2">
    <citation type="submission" date="2010-05" db="EMBL/GenBank/DDBJ databases">
        <title>The Genome Sequence of Magnaporthe poae strain ATCC 64411.</title>
        <authorList>
            <consortium name="The Broad Institute Genome Sequencing Platform"/>
            <consortium name="Broad Institute Genome Sequencing Center for Infectious Disease"/>
            <person name="Ma L.-J."/>
            <person name="Dead R."/>
            <person name="Young S."/>
            <person name="Zeng Q."/>
            <person name="Koehrsen M."/>
            <person name="Alvarado L."/>
            <person name="Berlin A."/>
            <person name="Chapman S.B."/>
            <person name="Chen Z."/>
            <person name="Freedman E."/>
            <person name="Gellesch M."/>
            <person name="Goldberg J."/>
            <person name="Griggs A."/>
            <person name="Gujja S."/>
            <person name="Heilman E.R."/>
            <person name="Heiman D."/>
            <person name="Hepburn T."/>
            <person name="Howarth C."/>
            <person name="Jen D."/>
            <person name="Larson L."/>
            <person name="Mehta T."/>
            <person name="Neiman D."/>
            <person name="Pearson M."/>
            <person name="Roberts A."/>
            <person name="Saif S."/>
            <person name="Shea T."/>
            <person name="Shenoy N."/>
            <person name="Sisk P."/>
            <person name="Stolte C."/>
            <person name="Sykes S."/>
            <person name="Walk T."/>
            <person name="White J."/>
            <person name="Yandava C."/>
            <person name="Haas B."/>
            <person name="Nusbaum C."/>
            <person name="Birren B."/>
        </authorList>
    </citation>
    <scope>NUCLEOTIDE SEQUENCE</scope>
    <source>
        <strain evidence="1">ATCC 64411</strain>
    </source>
</reference>
<accession>A0A0C4E4Q4</accession>
<dbReference type="EnsemblFungi" id="MAPG_07453T0">
    <property type="protein sequence ID" value="MAPG_07453T0"/>
    <property type="gene ID" value="MAPG_07453"/>
</dbReference>
<evidence type="ECO:0000313" key="1">
    <source>
        <dbReference type="EMBL" id="KLU88467.1"/>
    </source>
</evidence>
<evidence type="ECO:0000313" key="3">
    <source>
        <dbReference type="Proteomes" id="UP000011715"/>
    </source>
</evidence>
<proteinExistence type="predicted"/>
<name>A0A0C4E4Q4_MAGP6</name>
<evidence type="ECO:0000313" key="2">
    <source>
        <dbReference type="EnsemblFungi" id="MAPG_07453T0"/>
    </source>
</evidence>